<dbReference type="SMART" id="SM00881">
    <property type="entry name" value="CoA_binding"/>
    <property type="match status" value="1"/>
</dbReference>
<keyword evidence="1" id="KW-0436">Ligase</keyword>
<dbReference type="InterPro" id="IPR016102">
    <property type="entry name" value="Succinyl-CoA_synth-like"/>
</dbReference>
<dbReference type="GO" id="GO:0016874">
    <property type="term" value="F:ligase activity"/>
    <property type="evidence" value="ECO:0007669"/>
    <property type="project" value="UniProtKB-KW"/>
</dbReference>
<dbReference type="Gene3D" id="3.30.1490.20">
    <property type="entry name" value="ATP-grasp fold, A domain"/>
    <property type="match status" value="1"/>
</dbReference>
<organism evidence="5 6">
    <name type="scientific">Candidimonas nitroreducens</name>
    <dbReference type="NCBI Taxonomy" id="683354"/>
    <lineage>
        <taxon>Bacteria</taxon>
        <taxon>Pseudomonadati</taxon>
        <taxon>Pseudomonadota</taxon>
        <taxon>Betaproteobacteria</taxon>
        <taxon>Burkholderiales</taxon>
        <taxon>Alcaligenaceae</taxon>
        <taxon>Candidimonas</taxon>
    </lineage>
</organism>
<feature type="domain" description="CoA-binding" evidence="4">
    <location>
        <begin position="15"/>
        <end position="110"/>
    </location>
</feature>
<gene>
    <name evidence="5" type="ORF">CEY11_06600</name>
</gene>
<dbReference type="Pfam" id="PF13380">
    <property type="entry name" value="CoA_binding_2"/>
    <property type="match status" value="1"/>
</dbReference>
<dbReference type="Pfam" id="PF13607">
    <property type="entry name" value="Succ_CoA_lig"/>
    <property type="match status" value="1"/>
</dbReference>
<proteinExistence type="predicted"/>
<dbReference type="InterPro" id="IPR036291">
    <property type="entry name" value="NAD(P)-bd_dom_sf"/>
</dbReference>
<name>A0A225MRS8_9BURK</name>
<dbReference type="InterPro" id="IPR032875">
    <property type="entry name" value="Succ_CoA_lig_flav_dom"/>
</dbReference>
<evidence type="ECO:0000256" key="3">
    <source>
        <dbReference type="ARBA" id="ARBA00022840"/>
    </source>
</evidence>
<keyword evidence="6" id="KW-1185">Reference proteome</keyword>
<comment type="caution">
    <text evidence="5">The sequence shown here is derived from an EMBL/GenBank/DDBJ whole genome shotgun (WGS) entry which is preliminary data.</text>
</comment>
<dbReference type="PANTHER" id="PTHR43334:SF1">
    <property type="entry name" value="3-HYDROXYPROPIONATE--COA LIGASE [ADP-FORMING]"/>
    <property type="match status" value="1"/>
</dbReference>
<dbReference type="SUPFAM" id="SSF52210">
    <property type="entry name" value="Succinyl-CoA synthetase domains"/>
    <property type="match status" value="2"/>
</dbReference>
<dbReference type="EMBL" id="NJIH01000003">
    <property type="protein sequence ID" value="OWT63964.1"/>
    <property type="molecule type" value="Genomic_DNA"/>
</dbReference>
<dbReference type="Gene3D" id="3.30.470.20">
    <property type="entry name" value="ATP-grasp fold, B domain"/>
    <property type="match status" value="1"/>
</dbReference>
<dbReference type="PANTHER" id="PTHR43334">
    <property type="entry name" value="ACETATE--COA LIGASE [ADP-FORMING]"/>
    <property type="match status" value="1"/>
</dbReference>
<reference evidence="6" key="1">
    <citation type="submission" date="2017-06" db="EMBL/GenBank/DDBJ databases">
        <title>Herbaspirillum phytohormonus sp. nov., isolated from the root nodule of Robinia pseudoacacia in lead-zinc mine.</title>
        <authorList>
            <person name="Fan M."/>
            <person name="Lin Y."/>
        </authorList>
    </citation>
    <scope>NUCLEOTIDE SEQUENCE [LARGE SCALE GENOMIC DNA]</scope>
    <source>
        <strain evidence="6">SC-089</strain>
    </source>
</reference>
<dbReference type="InterPro" id="IPR051538">
    <property type="entry name" value="Acyl-CoA_Synth/Transferase"/>
</dbReference>
<dbReference type="SUPFAM" id="SSF51735">
    <property type="entry name" value="NAD(P)-binding Rossmann-fold domains"/>
    <property type="match status" value="1"/>
</dbReference>
<dbReference type="GO" id="GO:0005524">
    <property type="term" value="F:ATP binding"/>
    <property type="evidence" value="ECO:0007669"/>
    <property type="project" value="UniProtKB-KW"/>
</dbReference>
<dbReference type="Gene3D" id="3.40.50.261">
    <property type="entry name" value="Succinyl-CoA synthetase domains"/>
    <property type="match status" value="2"/>
</dbReference>
<evidence type="ECO:0000256" key="1">
    <source>
        <dbReference type="ARBA" id="ARBA00022598"/>
    </source>
</evidence>
<evidence type="ECO:0000256" key="2">
    <source>
        <dbReference type="ARBA" id="ARBA00022741"/>
    </source>
</evidence>
<accession>A0A225MRS8</accession>
<sequence length="708" mass="75011">MNTMKGTEFASIREILHPRSVAILGASKDNKKWGGRLLQYMTRHRHDGKLYPINPKGGQLMGEQAYPSLAECPAEIDMAVLVLPSHHVLSAMEACARKKVRSVIILSSGFSETGEKGAALERQIMDLARASGIRVLGPNCMGVLNTQHRLAATTAITMGYVDELPVGSIGMVSQSGALMGAMLARGIDVGAGFSTMVSLGNQNDIDQNDILEYLIDDPATQVITMYIEAVKEADRFVCLLKKARQQDKPVLAVKSGRSASGGKAVMSHTASLAGAWPAFEAVCRANGVVLFDDVYDMLEGAMVLNGGARMAGPNIAVFSGSGGGGALIADSLEEAGLALPQLGDATRQKLSALIAGSEISLPIDFAAMKPGVPADPTFTSPIAAIVGNTMADANVNGGIVYLSTLPYMEEVALAAIEVAQAYKKPLIVVYGASSVGEKARQILKDGRQGFVNNQAGAIKILQALWNCARMPAPDADAADPATPQAPIAGSGFLPESESRKILEAYRIPTSPWRLAGSPDEVIAAWKDLGSVAVVVKAVSATLVHKSDVGAVRLNLKNEESLRQACLSIEQALQLAGHRLDGFLVSTMIKTDAELIVGIQRDPVFGPLVMVGAGGILVELLKDVQLCPAPINIKQAEAMLERLRCKPMLDGWRGAAPVDKRKLAMLLVQVGSLAHEQKHLEELDINPLIISDGDIYAVDARIIMAGREP</sequence>
<dbReference type="InterPro" id="IPR013815">
    <property type="entry name" value="ATP_grasp_subdomain_1"/>
</dbReference>
<dbReference type="Proteomes" id="UP000214603">
    <property type="component" value="Unassembled WGS sequence"/>
</dbReference>
<dbReference type="InterPro" id="IPR003781">
    <property type="entry name" value="CoA-bd"/>
</dbReference>
<evidence type="ECO:0000259" key="4">
    <source>
        <dbReference type="SMART" id="SM00881"/>
    </source>
</evidence>
<keyword evidence="3" id="KW-0067">ATP-binding</keyword>
<evidence type="ECO:0000313" key="5">
    <source>
        <dbReference type="EMBL" id="OWT63964.1"/>
    </source>
</evidence>
<dbReference type="Pfam" id="PF13549">
    <property type="entry name" value="ATP-grasp_5"/>
    <property type="match status" value="1"/>
</dbReference>
<keyword evidence="2" id="KW-0547">Nucleotide-binding</keyword>
<protein>
    <recommendedName>
        <fullName evidence="4">CoA-binding domain-containing protein</fullName>
    </recommendedName>
</protein>
<evidence type="ECO:0000313" key="6">
    <source>
        <dbReference type="Proteomes" id="UP000214603"/>
    </source>
</evidence>
<dbReference type="SUPFAM" id="SSF56059">
    <property type="entry name" value="Glutathione synthetase ATP-binding domain-like"/>
    <property type="match status" value="1"/>
</dbReference>
<dbReference type="Gene3D" id="3.40.50.720">
    <property type="entry name" value="NAD(P)-binding Rossmann-like Domain"/>
    <property type="match status" value="1"/>
</dbReference>
<dbReference type="AlphaFoldDB" id="A0A225MRS8"/>